<dbReference type="OrthoDB" id="7959967at2"/>
<proteinExistence type="predicted"/>
<protein>
    <submittedName>
        <fullName evidence="2">Uncharacterized protein</fullName>
    </submittedName>
</protein>
<feature type="signal peptide" evidence="1">
    <location>
        <begin position="1"/>
        <end position="26"/>
    </location>
</feature>
<dbReference type="Proteomes" id="UP000596977">
    <property type="component" value="Unassembled WGS sequence"/>
</dbReference>
<evidence type="ECO:0000313" key="2">
    <source>
        <dbReference type="EMBL" id="GGA50820.1"/>
    </source>
</evidence>
<evidence type="ECO:0000313" key="3">
    <source>
        <dbReference type="Proteomes" id="UP000596977"/>
    </source>
</evidence>
<feature type="chain" id="PRO_5036720046" evidence="1">
    <location>
        <begin position="27"/>
        <end position="213"/>
    </location>
</feature>
<dbReference type="EMBL" id="BMKB01000003">
    <property type="protein sequence ID" value="GGA50820.1"/>
    <property type="molecule type" value="Genomic_DNA"/>
</dbReference>
<comment type="caution">
    <text evidence="2">The sequence shown here is derived from an EMBL/GenBank/DDBJ whole genome shotgun (WGS) entry which is preliminary data.</text>
</comment>
<reference evidence="2 3" key="1">
    <citation type="journal article" date="2014" name="Int. J. Syst. Evol. Microbiol.">
        <title>Complete genome sequence of Corynebacterium casei LMG S-19264T (=DSM 44701T), isolated from a smear-ripened cheese.</title>
        <authorList>
            <consortium name="US DOE Joint Genome Institute (JGI-PGF)"/>
            <person name="Walter F."/>
            <person name="Albersmeier A."/>
            <person name="Kalinowski J."/>
            <person name="Ruckert C."/>
        </authorList>
    </citation>
    <scope>NUCLEOTIDE SEQUENCE [LARGE SCALE GENOMIC DNA]</scope>
    <source>
        <strain evidence="2 3">CGMCC 1.15896</strain>
    </source>
</reference>
<accession>A0A916RC56</accession>
<organism evidence="2 3">
    <name type="scientific">Pelagibacterium lentulum</name>
    <dbReference type="NCBI Taxonomy" id="2029865"/>
    <lineage>
        <taxon>Bacteria</taxon>
        <taxon>Pseudomonadati</taxon>
        <taxon>Pseudomonadota</taxon>
        <taxon>Alphaproteobacteria</taxon>
        <taxon>Hyphomicrobiales</taxon>
        <taxon>Devosiaceae</taxon>
        <taxon>Pelagibacterium</taxon>
    </lineage>
</organism>
<gene>
    <name evidence="2" type="ORF">GCM10011499_21030</name>
</gene>
<name>A0A916RC56_9HYPH</name>
<keyword evidence="1" id="KW-0732">Signal</keyword>
<keyword evidence="3" id="KW-1185">Reference proteome</keyword>
<sequence>MKSGACLALGTAFILALAGMGQSASAQELSDDAREQLLSELDAMIIGTSVTTRCALYDTTLTYLSPLETTGAELRIGQLRSTLSEFVEELPDLMATMRSEANDIDCGNQGLEPFIAFSRETAQDVIDIALSVWREVSIDHCSYFADDGFMDSVKHTKILAAETTVEGPDVRRDYIAENATVWVRIFNENCFNVNFDPVPTLPGRIALSVPIEE</sequence>
<evidence type="ECO:0000256" key="1">
    <source>
        <dbReference type="SAM" id="SignalP"/>
    </source>
</evidence>
<dbReference type="RefSeq" id="WP_127072981.1">
    <property type="nucleotide sequence ID" value="NZ_BMKB01000003.1"/>
</dbReference>
<dbReference type="AlphaFoldDB" id="A0A916RC56"/>